<reference evidence="1" key="1">
    <citation type="submission" date="2020-12" db="EMBL/GenBank/DDBJ databases">
        <authorList>
            <consortium name="Molecular Ecology Group"/>
        </authorList>
    </citation>
    <scope>NUCLEOTIDE SEQUENCE</scope>
    <source>
        <strain evidence="1">TBG_1078</strain>
    </source>
</reference>
<proteinExistence type="predicted"/>
<name>A0A811YMR4_NYCPR</name>
<dbReference type="EMBL" id="CAJHUB010000680">
    <property type="protein sequence ID" value="CAD7678084.1"/>
    <property type="molecule type" value="Genomic_DNA"/>
</dbReference>
<protein>
    <submittedName>
        <fullName evidence="1">(raccoon dog) hypothetical protein</fullName>
    </submittedName>
</protein>
<evidence type="ECO:0000313" key="2">
    <source>
        <dbReference type="Proteomes" id="UP000645828"/>
    </source>
</evidence>
<gene>
    <name evidence="1" type="ORF">NYPRO_LOCUS10882</name>
</gene>
<evidence type="ECO:0000313" key="1">
    <source>
        <dbReference type="EMBL" id="CAD7678084.1"/>
    </source>
</evidence>
<dbReference type="AlphaFoldDB" id="A0A811YMR4"/>
<dbReference type="Proteomes" id="UP000645828">
    <property type="component" value="Unassembled WGS sequence"/>
</dbReference>
<accession>A0A811YMR4</accession>
<keyword evidence="2" id="KW-1185">Reference proteome</keyword>
<sequence>MIFELSRRDVALRNRFSSCFSQGSSTINVCMPSRHGDTGHGWAGDFAGIQNSCIKSVYSCVPFMPVTLTESEPGISRKCKSFERAGVKNGILFNAIILGGFSQDRALPLCSAGRNWQVSLDSLTSPLKLLVNLTNVTLKTYEGMMHSLCHQEMMDIKQFSLILCQP</sequence>
<organism evidence="1 2">
    <name type="scientific">Nyctereutes procyonoides</name>
    <name type="common">Raccoon dog</name>
    <name type="synonym">Canis procyonoides</name>
    <dbReference type="NCBI Taxonomy" id="34880"/>
    <lineage>
        <taxon>Eukaryota</taxon>
        <taxon>Metazoa</taxon>
        <taxon>Chordata</taxon>
        <taxon>Craniata</taxon>
        <taxon>Vertebrata</taxon>
        <taxon>Euteleostomi</taxon>
        <taxon>Mammalia</taxon>
        <taxon>Eutheria</taxon>
        <taxon>Laurasiatheria</taxon>
        <taxon>Carnivora</taxon>
        <taxon>Caniformia</taxon>
        <taxon>Canidae</taxon>
        <taxon>Nyctereutes</taxon>
    </lineage>
</organism>
<comment type="caution">
    <text evidence="1">The sequence shown here is derived from an EMBL/GenBank/DDBJ whole genome shotgun (WGS) entry which is preliminary data.</text>
</comment>